<dbReference type="GO" id="GO:0003676">
    <property type="term" value="F:nucleic acid binding"/>
    <property type="evidence" value="ECO:0007669"/>
    <property type="project" value="InterPro"/>
</dbReference>
<dbReference type="EMBL" id="ML120762">
    <property type="protein sequence ID" value="RPA88596.1"/>
    <property type="molecule type" value="Genomic_DNA"/>
</dbReference>
<accession>A0A3N4IS14</accession>
<gene>
    <name evidence="1" type="ORF">L873DRAFT_1725460</name>
</gene>
<sequence>SSTFTTINCMKDVLYEEWDKITIEEINKKILRLPKVMERCINVLGGGNYHG</sequence>
<evidence type="ECO:0000313" key="1">
    <source>
        <dbReference type="EMBL" id="RPA88596.1"/>
    </source>
</evidence>
<dbReference type="OrthoDB" id="5410741at2759"/>
<name>A0A3N4IS14_9PEZI</name>
<protein>
    <submittedName>
        <fullName evidence="1">Uncharacterized protein</fullName>
    </submittedName>
</protein>
<dbReference type="InterPro" id="IPR036397">
    <property type="entry name" value="RNaseH_sf"/>
</dbReference>
<organism evidence="1 2">
    <name type="scientific">Choiromyces venosus 120613-1</name>
    <dbReference type="NCBI Taxonomy" id="1336337"/>
    <lineage>
        <taxon>Eukaryota</taxon>
        <taxon>Fungi</taxon>
        <taxon>Dikarya</taxon>
        <taxon>Ascomycota</taxon>
        <taxon>Pezizomycotina</taxon>
        <taxon>Pezizomycetes</taxon>
        <taxon>Pezizales</taxon>
        <taxon>Tuberaceae</taxon>
        <taxon>Choiromyces</taxon>
    </lineage>
</organism>
<dbReference type="AlphaFoldDB" id="A0A3N4IS14"/>
<keyword evidence="2" id="KW-1185">Reference proteome</keyword>
<reference evidence="1 2" key="1">
    <citation type="journal article" date="2018" name="Nat. Ecol. Evol.">
        <title>Pezizomycetes genomes reveal the molecular basis of ectomycorrhizal truffle lifestyle.</title>
        <authorList>
            <person name="Murat C."/>
            <person name="Payen T."/>
            <person name="Noel B."/>
            <person name="Kuo A."/>
            <person name="Morin E."/>
            <person name="Chen J."/>
            <person name="Kohler A."/>
            <person name="Krizsan K."/>
            <person name="Balestrini R."/>
            <person name="Da Silva C."/>
            <person name="Montanini B."/>
            <person name="Hainaut M."/>
            <person name="Levati E."/>
            <person name="Barry K.W."/>
            <person name="Belfiori B."/>
            <person name="Cichocki N."/>
            <person name="Clum A."/>
            <person name="Dockter R.B."/>
            <person name="Fauchery L."/>
            <person name="Guy J."/>
            <person name="Iotti M."/>
            <person name="Le Tacon F."/>
            <person name="Lindquist E.A."/>
            <person name="Lipzen A."/>
            <person name="Malagnac F."/>
            <person name="Mello A."/>
            <person name="Molinier V."/>
            <person name="Miyauchi S."/>
            <person name="Poulain J."/>
            <person name="Riccioni C."/>
            <person name="Rubini A."/>
            <person name="Sitrit Y."/>
            <person name="Splivallo R."/>
            <person name="Traeger S."/>
            <person name="Wang M."/>
            <person name="Zifcakova L."/>
            <person name="Wipf D."/>
            <person name="Zambonelli A."/>
            <person name="Paolocci F."/>
            <person name="Nowrousian M."/>
            <person name="Ottonello S."/>
            <person name="Baldrian P."/>
            <person name="Spatafora J.W."/>
            <person name="Henrissat B."/>
            <person name="Nagy L.G."/>
            <person name="Aury J.M."/>
            <person name="Wincker P."/>
            <person name="Grigoriev I.V."/>
            <person name="Bonfante P."/>
            <person name="Martin F.M."/>
        </authorList>
    </citation>
    <scope>NUCLEOTIDE SEQUENCE [LARGE SCALE GENOMIC DNA]</scope>
    <source>
        <strain evidence="1 2">120613-1</strain>
    </source>
</reference>
<dbReference type="Gene3D" id="3.30.420.10">
    <property type="entry name" value="Ribonuclease H-like superfamily/Ribonuclease H"/>
    <property type="match status" value="1"/>
</dbReference>
<proteinExistence type="predicted"/>
<evidence type="ECO:0000313" key="2">
    <source>
        <dbReference type="Proteomes" id="UP000276215"/>
    </source>
</evidence>
<dbReference type="Proteomes" id="UP000276215">
    <property type="component" value="Unassembled WGS sequence"/>
</dbReference>
<feature type="non-terminal residue" evidence="1">
    <location>
        <position position="1"/>
    </location>
</feature>